<dbReference type="AlphaFoldDB" id="A0A8H6SZR8"/>
<dbReference type="OrthoDB" id="7344096at2759"/>
<evidence type="ECO:0000256" key="4">
    <source>
        <dbReference type="ARBA" id="ARBA00023242"/>
    </source>
</evidence>
<organism evidence="5 6">
    <name type="scientific">Mycena indigotica</name>
    <dbReference type="NCBI Taxonomy" id="2126181"/>
    <lineage>
        <taxon>Eukaryota</taxon>
        <taxon>Fungi</taxon>
        <taxon>Dikarya</taxon>
        <taxon>Basidiomycota</taxon>
        <taxon>Agaricomycotina</taxon>
        <taxon>Agaricomycetes</taxon>
        <taxon>Agaricomycetidae</taxon>
        <taxon>Agaricales</taxon>
        <taxon>Marasmiineae</taxon>
        <taxon>Mycenaceae</taxon>
        <taxon>Mycena</taxon>
    </lineage>
</organism>
<accession>A0A8H6SZR8</accession>
<comment type="subcellular location">
    <subcellularLocation>
        <location evidence="2">Cytoplasm</location>
    </subcellularLocation>
    <subcellularLocation>
        <location evidence="1">Nucleus</location>
    </subcellularLocation>
</comment>
<evidence type="ECO:0000256" key="1">
    <source>
        <dbReference type="ARBA" id="ARBA00004123"/>
    </source>
</evidence>
<name>A0A8H6SZR8_9AGAR</name>
<dbReference type="GeneID" id="59344093"/>
<dbReference type="PANTHER" id="PTHR31250">
    <property type="entry name" value="IQ DOMAIN-CONTAINING PROTEIN IQM3"/>
    <property type="match status" value="1"/>
</dbReference>
<dbReference type="GO" id="GO:0005634">
    <property type="term" value="C:nucleus"/>
    <property type="evidence" value="ECO:0007669"/>
    <property type="project" value="UniProtKB-SubCell"/>
</dbReference>
<evidence type="ECO:0000256" key="3">
    <source>
        <dbReference type="ARBA" id="ARBA00022490"/>
    </source>
</evidence>
<reference evidence="5" key="1">
    <citation type="submission" date="2020-05" db="EMBL/GenBank/DDBJ databases">
        <title>Mycena genomes resolve the evolution of fungal bioluminescence.</title>
        <authorList>
            <person name="Tsai I.J."/>
        </authorList>
    </citation>
    <scope>NUCLEOTIDE SEQUENCE</scope>
    <source>
        <strain evidence="5">171206Taipei</strain>
    </source>
</reference>
<gene>
    <name evidence="5" type="ORF">MIND_00477200</name>
</gene>
<dbReference type="InterPro" id="IPR044159">
    <property type="entry name" value="IQM"/>
</dbReference>
<keyword evidence="4" id="KW-0539">Nucleus</keyword>
<dbReference type="EMBL" id="JACAZF010000004">
    <property type="protein sequence ID" value="KAF7306850.1"/>
    <property type="molecule type" value="Genomic_DNA"/>
</dbReference>
<protein>
    <recommendedName>
        <fullName evidence="7">IQ calmodulin-binding motif protein</fullName>
    </recommendedName>
</protein>
<evidence type="ECO:0000313" key="5">
    <source>
        <dbReference type="EMBL" id="KAF7306850.1"/>
    </source>
</evidence>
<evidence type="ECO:0008006" key="7">
    <source>
        <dbReference type="Google" id="ProtNLM"/>
    </source>
</evidence>
<dbReference type="PANTHER" id="PTHR31250:SF27">
    <property type="entry name" value="IQ DOMAIN-CONTAINING PROTEIN IQM5"/>
    <property type="match status" value="1"/>
</dbReference>
<dbReference type="Proteomes" id="UP000636479">
    <property type="component" value="Unassembled WGS sequence"/>
</dbReference>
<keyword evidence="3" id="KW-0963">Cytoplasm</keyword>
<dbReference type="RefSeq" id="XP_037221869.1">
    <property type="nucleotide sequence ID" value="XM_037361577.1"/>
</dbReference>
<keyword evidence="6" id="KW-1185">Reference proteome</keyword>
<comment type="caution">
    <text evidence="5">The sequence shown here is derived from an EMBL/GenBank/DDBJ whole genome shotgun (WGS) entry which is preliminary data.</text>
</comment>
<dbReference type="GO" id="GO:0005737">
    <property type="term" value="C:cytoplasm"/>
    <property type="evidence" value="ECO:0007669"/>
    <property type="project" value="UniProtKB-SubCell"/>
</dbReference>
<proteinExistence type="predicted"/>
<evidence type="ECO:0000256" key="2">
    <source>
        <dbReference type="ARBA" id="ARBA00004496"/>
    </source>
</evidence>
<sequence length="413" mass="46883">MLPSDHDREQAARRIQRAWRAKHDTNAFLTTSVRLNDFKLHASLTAARESAAVGDNSPKARWQRAIRFTSRLQDANPMLTDNGVQDDSAPQKILETQHWLELVDGKHRYGSNLKWYHKVWREADTTENFFQWLDHGEGKSLSLEDCSREQLESEKIVYLSTEQRLNYLVEIDSIGRFRWARNHELVDTTPGRWKDSGNGQGIVPDTGSIRGALFRGESLGSTDSAAREAAATHYAGARGRYKLTREFRKRFTLHGIVNRLLRKTVKKNVWIYTSDKHFNIFVGIKQTGTFQHSSLLAGGVVTSAGLISVKMGVVHTLSPLSGHYRTSVDHFHKFTDVLGERGVDMSKARISKAEIALWGIEHIKKAQKSKQQMVDKGKQGLRDTLNKVATLDVSWKREVLEGREAKIPEQKDS</sequence>
<evidence type="ECO:0000313" key="6">
    <source>
        <dbReference type="Proteomes" id="UP000636479"/>
    </source>
</evidence>